<evidence type="ECO:0000313" key="6">
    <source>
        <dbReference type="RefSeq" id="XP_013398767.1"/>
    </source>
</evidence>
<dbReference type="Pfam" id="PF13499">
    <property type="entry name" value="EF-hand_7"/>
    <property type="match status" value="1"/>
</dbReference>
<gene>
    <name evidence="6" type="primary">LOC106165204</name>
</gene>
<dbReference type="GeneID" id="106165204"/>
<organism evidence="5 6">
    <name type="scientific">Lingula anatina</name>
    <name type="common">Brachiopod</name>
    <name type="synonym">Lingula unguis</name>
    <dbReference type="NCBI Taxonomy" id="7574"/>
    <lineage>
        <taxon>Eukaryota</taxon>
        <taxon>Metazoa</taxon>
        <taxon>Spiralia</taxon>
        <taxon>Lophotrochozoa</taxon>
        <taxon>Brachiopoda</taxon>
        <taxon>Linguliformea</taxon>
        <taxon>Lingulata</taxon>
        <taxon>Lingulida</taxon>
        <taxon>Linguloidea</taxon>
        <taxon>Lingulidae</taxon>
        <taxon>Lingula</taxon>
    </lineage>
</organism>
<dbReference type="SUPFAM" id="SSF47473">
    <property type="entry name" value="EF-hand"/>
    <property type="match status" value="1"/>
</dbReference>
<keyword evidence="5" id="KW-1185">Reference proteome</keyword>
<accession>A0A1S3IKM6</accession>
<dbReference type="KEGG" id="lak:106165204"/>
<dbReference type="InParanoid" id="A0A1S3IKM6"/>
<evidence type="ECO:0000256" key="2">
    <source>
        <dbReference type="ARBA" id="ARBA00022737"/>
    </source>
</evidence>
<keyword evidence="2" id="KW-0677">Repeat</keyword>
<dbReference type="InterPro" id="IPR002048">
    <property type="entry name" value="EF_hand_dom"/>
</dbReference>
<dbReference type="AlphaFoldDB" id="A0A1S3IKM6"/>
<dbReference type="PANTHER" id="PTHR10827:SF98">
    <property type="entry name" value="45 KDA CALCIUM-BINDING PROTEIN"/>
    <property type="match status" value="1"/>
</dbReference>
<dbReference type="Proteomes" id="UP000085678">
    <property type="component" value="Unplaced"/>
</dbReference>
<keyword evidence="3" id="KW-0106">Calcium</keyword>
<dbReference type="STRING" id="7574.A0A1S3IKM6"/>
<dbReference type="SMART" id="SM00054">
    <property type="entry name" value="EFh"/>
    <property type="match status" value="3"/>
</dbReference>
<dbReference type="GO" id="GO:0005509">
    <property type="term" value="F:calcium ion binding"/>
    <property type="evidence" value="ECO:0007669"/>
    <property type="project" value="InterPro"/>
</dbReference>
<dbReference type="InterPro" id="IPR011992">
    <property type="entry name" value="EF-hand-dom_pair"/>
</dbReference>
<dbReference type="CDD" id="cd00051">
    <property type="entry name" value="EFh"/>
    <property type="match status" value="1"/>
</dbReference>
<protein>
    <submittedName>
        <fullName evidence="6">Sarcoplasmic calcium-binding protein</fullName>
    </submittedName>
</protein>
<name>A0A1S3IKM6_LINAN</name>
<feature type="domain" description="EF-hand" evidence="4">
    <location>
        <begin position="169"/>
        <end position="204"/>
    </location>
</feature>
<dbReference type="RefSeq" id="XP_013398767.1">
    <property type="nucleotide sequence ID" value="XM_013543313.2"/>
</dbReference>
<evidence type="ECO:0000313" key="5">
    <source>
        <dbReference type="Proteomes" id="UP000085678"/>
    </source>
</evidence>
<reference evidence="6" key="1">
    <citation type="submission" date="2025-08" db="UniProtKB">
        <authorList>
            <consortium name="RefSeq"/>
        </authorList>
    </citation>
    <scope>IDENTIFICATION</scope>
    <source>
        <tissue evidence="6">Gonads</tissue>
    </source>
</reference>
<dbReference type="PANTHER" id="PTHR10827">
    <property type="entry name" value="RETICULOCALBIN"/>
    <property type="match status" value="1"/>
</dbReference>
<keyword evidence="1" id="KW-0479">Metal-binding</keyword>
<dbReference type="PROSITE" id="PS00018">
    <property type="entry name" value="EF_HAND_1"/>
    <property type="match status" value="2"/>
</dbReference>
<sequence>MFTRIGIFVGFAPFVQIARGLVNKSLRLKKMPIDYPLVTGSKHWRRKMQTAFRGLDSNSDGLLTREDYLMSARRMAQYLDLNDKQAEAILNLRLNIWKSLIIPGSKNEMDGVLSEKEFCKNRMERFNNLHLRQELFNTVISVEFSTMDTNGDGAISNQEFAAYCHSVNIPTESSKKIFGILDTNKDGLISIEEFGQGHADFWLSEDPNSKYNEFIGPLVD</sequence>
<dbReference type="InterPro" id="IPR018247">
    <property type="entry name" value="EF_Hand_1_Ca_BS"/>
</dbReference>
<dbReference type="Gene3D" id="1.10.238.10">
    <property type="entry name" value="EF-hand"/>
    <property type="match status" value="1"/>
</dbReference>
<feature type="domain" description="EF-hand" evidence="4">
    <location>
        <begin position="43"/>
        <end position="78"/>
    </location>
</feature>
<evidence type="ECO:0000256" key="3">
    <source>
        <dbReference type="ARBA" id="ARBA00022837"/>
    </source>
</evidence>
<dbReference type="PROSITE" id="PS50222">
    <property type="entry name" value="EF_HAND_2"/>
    <property type="match status" value="2"/>
</dbReference>
<proteinExistence type="predicted"/>
<dbReference type="OrthoDB" id="420755at2759"/>
<evidence type="ECO:0000256" key="1">
    <source>
        <dbReference type="ARBA" id="ARBA00022723"/>
    </source>
</evidence>
<evidence type="ECO:0000259" key="4">
    <source>
        <dbReference type="PROSITE" id="PS50222"/>
    </source>
</evidence>